<sequence>SDASRDRAIPQAMRGGKGGMVDIATCVAPTGNAVGDLAPAHDQRDGFRGSDASRDRAIPQAMRGGKGGM</sequence>
<protein>
    <submittedName>
        <fullName evidence="2">Uncharacterized protein</fullName>
    </submittedName>
</protein>
<evidence type="ECO:0000313" key="2">
    <source>
        <dbReference type="EMBL" id="ENO74297.1"/>
    </source>
</evidence>
<dbReference type="RefSeq" id="WP_004331327.1">
    <property type="nucleotide sequence ID" value="NZ_AMXD01000317.1"/>
</dbReference>
<gene>
    <name evidence="2" type="ORF">C665_20129</name>
</gene>
<accession>N6XVP4</accession>
<feature type="non-terminal residue" evidence="2">
    <location>
        <position position="1"/>
    </location>
</feature>
<comment type="caution">
    <text evidence="2">The sequence shown here is derived from an EMBL/GenBank/DDBJ whole genome shotgun (WGS) entry which is preliminary data.</text>
</comment>
<proteinExistence type="predicted"/>
<name>N6XVP4_THASP</name>
<evidence type="ECO:0000313" key="3">
    <source>
        <dbReference type="Proteomes" id="UP000013042"/>
    </source>
</evidence>
<dbReference type="AlphaFoldDB" id="N6XVP4"/>
<evidence type="ECO:0000256" key="1">
    <source>
        <dbReference type="SAM" id="MobiDB-lite"/>
    </source>
</evidence>
<feature type="region of interest" description="Disordered" evidence="1">
    <location>
        <begin position="37"/>
        <end position="69"/>
    </location>
</feature>
<feature type="non-terminal residue" evidence="2">
    <location>
        <position position="69"/>
    </location>
</feature>
<dbReference type="Proteomes" id="UP000013042">
    <property type="component" value="Unassembled WGS sequence"/>
</dbReference>
<organism evidence="2 3">
    <name type="scientific">Thauera aminoaromatica S2</name>
    <dbReference type="NCBI Taxonomy" id="1234381"/>
    <lineage>
        <taxon>Bacteria</taxon>
        <taxon>Pseudomonadati</taxon>
        <taxon>Pseudomonadota</taxon>
        <taxon>Betaproteobacteria</taxon>
        <taxon>Rhodocyclales</taxon>
        <taxon>Zoogloeaceae</taxon>
        <taxon>Thauera</taxon>
    </lineage>
</organism>
<dbReference type="EMBL" id="AMXD01000317">
    <property type="protein sequence ID" value="ENO74297.1"/>
    <property type="molecule type" value="Genomic_DNA"/>
</dbReference>
<feature type="compositionally biased region" description="Basic and acidic residues" evidence="1">
    <location>
        <begin position="39"/>
        <end position="57"/>
    </location>
</feature>
<reference evidence="2 3" key="1">
    <citation type="submission" date="2012-09" db="EMBL/GenBank/DDBJ databases">
        <title>Draft Genome Sequences of 6 Strains from Genus Thauera.</title>
        <authorList>
            <person name="Liu B."/>
            <person name="Shapleigh J.P."/>
            <person name="Frostegard A.H."/>
        </authorList>
    </citation>
    <scope>NUCLEOTIDE SEQUENCE [LARGE SCALE GENOMIC DNA]</scope>
    <source>
        <strain evidence="2 3">S2</strain>
    </source>
</reference>